<protein>
    <submittedName>
        <fullName evidence="3">Lipase/thioesterase family protein</fullName>
    </submittedName>
</protein>
<dbReference type="OrthoDB" id="2152029at2759"/>
<accession>E9EGK2</accession>
<dbReference type="SUPFAM" id="SSF53474">
    <property type="entry name" value="alpha/beta-Hydrolases"/>
    <property type="match status" value="1"/>
</dbReference>
<dbReference type="HOGENOM" id="CLU_042179_3_0_1"/>
<dbReference type="Proteomes" id="UP000002499">
    <property type="component" value="Unassembled WGS sequence"/>
</dbReference>
<dbReference type="FunCoup" id="E9EGK2">
    <property type="interactions" value="21"/>
</dbReference>
<sequence>MAPSTAAYPTPTLREKLDLLPALGSLVFTTISALLTGWRRGPDDEPSLYLHVVYAAVRKLVVRLSSPQQQWVFPDTDAVYKHQAASFKLTPRTVELRHGAKGHWIGDPDARCVLVWYHVRKTGGGFNLPALNGHLAFFMTLVRARADLAVFFLAYSLAPAATYPAQLRQAVEALRYGAAGARRPSRVVVGGDSAGGNLVAGVLSHLAHRHAEIDDLSLAEPLAAAVMMAPWTALDGQVLLSPYNGADVLDAPALKYWAEKYMGARAPDYYTDASSAPADWFRGLPVVRILVLAGQNEILLPSINAFVKTLEAGYGPVEFYVAEREAHIAPFVNLNFYCGAPTGQGDKLQSWLDAWLDEVVASRSETAHL</sequence>
<evidence type="ECO:0000313" key="3">
    <source>
        <dbReference type="EMBL" id="EFY84968.1"/>
    </source>
</evidence>
<reference evidence="3 4" key="1">
    <citation type="journal article" date="2011" name="PLoS Genet.">
        <title>Genome sequencing and comparative transcriptomics of the model entomopathogenic fungi Metarhizium anisopliae and M. acridum.</title>
        <authorList>
            <person name="Gao Q."/>
            <person name="Jin K."/>
            <person name="Ying S.H."/>
            <person name="Zhang Y."/>
            <person name="Xiao G."/>
            <person name="Shang Y."/>
            <person name="Duan Z."/>
            <person name="Hu X."/>
            <person name="Xie X.Q."/>
            <person name="Zhou G."/>
            <person name="Peng G."/>
            <person name="Luo Z."/>
            <person name="Huang W."/>
            <person name="Wang B."/>
            <person name="Fang W."/>
            <person name="Wang S."/>
            <person name="Zhong Y."/>
            <person name="Ma L.J."/>
            <person name="St Leger R.J."/>
            <person name="Zhao G.P."/>
            <person name="Pei Y."/>
            <person name="Feng M.G."/>
            <person name="Xia Y."/>
            <person name="Wang C."/>
        </authorList>
    </citation>
    <scope>NUCLEOTIDE SEQUENCE [LARGE SCALE GENOMIC DNA]</scope>
    <source>
        <strain evidence="3 4">CQMa 102</strain>
    </source>
</reference>
<proteinExistence type="predicted"/>
<dbReference type="PANTHER" id="PTHR48081:SF21">
    <property type="entry name" value="LIPASE_THIOESTERASE FAMILY PROTEIN (AFU_ORTHOLOGUE AFUA_8G02590)"/>
    <property type="match status" value="1"/>
</dbReference>
<dbReference type="GO" id="GO:0016787">
    <property type="term" value="F:hydrolase activity"/>
    <property type="evidence" value="ECO:0007669"/>
    <property type="project" value="UniProtKB-KW"/>
</dbReference>
<feature type="domain" description="Alpha/beta hydrolase fold-3" evidence="2">
    <location>
        <begin position="123"/>
        <end position="327"/>
    </location>
</feature>
<dbReference type="InParanoid" id="E9EGK2"/>
<dbReference type="InterPro" id="IPR050300">
    <property type="entry name" value="GDXG_lipolytic_enzyme"/>
</dbReference>
<evidence type="ECO:0000259" key="2">
    <source>
        <dbReference type="Pfam" id="PF07859"/>
    </source>
</evidence>
<dbReference type="AlphaFoldDB" id="E9EGK2"/>
<dbReference type="InterPro" id="IPR013094">
    <property type="entry name" value="AB_hydrolase_3"/>
</dbReference>
<evidence type="ECO:0000313" key="4">
    <source>
        <dbReference type="Proteomes" id="UP000002499"/>
    </source>
</evidence>
<gene>
    <name evidence="3" type="ORF">MAC_09000</name>
</gene>
<name>E9EGK2_METAQ</name>
<dbReference type="OMA" id="PYMEASH"/>
<keyword evidence="4" id="KW-1185">Reference proteome</keyword>
<dbReference type="eggNOG" id="KOG1515">
    <property type="taxonomic scope" value="Eukaryota"/>
</dbReference>
<dbReference type="Pfam" id="PF07859">
    <property type="entry name" value="Abhydrolase_3"/>
    <property type="match status" value="1"/>
</dbReference>
<dbReference type="EMBL" id="GL698596">
    <property type="protein sequence ID" value="EFY84968.1"/>
    <property type="molecule type" value="Genomic_DNA"/>
</dbReference>
<evidence type="ECO:0000256" key="1">
    <source>
        <dbReference type="ARBA" id="ARBA00022801"/>
    </source>
</evidence>
<keyword evidence="1" id="KW-0378">Hydrolase</keyword>
<dbReference type="PANTHER" id="PTHR48081">
    <property type="entry name" value="AB HYDROLASE SUPERFAMILY PROTEIN C4A8.06C"/>
    <property type="match status" value="1"/>
</dbReference>
<dbReference type="InterPro" id="IPR029058">
    <property type="entry name" value="AB_hydrolase_fold"/>
</dbReference>
<dbReference type="Gene3D" id="3.40.50.1820">
    <property type="entry name" value="alpha/beta hydrolase"/>
    <property type="match status" value="1"/>
</dbReference>
<organism evidence="4">
    <name type="scientific">Metarhizium acridum (strain CQMa 102)</name>
    <dbReference type="NCBI Taxonomy" id="655827"/>
    <lineage>
        <taxon>Eukaryota</taxon>
        <taxon>Fungi</taxon>
        <taxon>Dikarya</taxon>
        <taxon>Ascomycota</taxon>
        <taxon>Pezizomycotina</taxon>
        <taxon>Sordariomycetes</taxon>
        <taxon>Hypocreomycetidae</taxon>
        <taxon>Hypocreales</taxon>
        <taxon>Clavicipitaceae</taxon>
        <taxon>Metarhizium</taxon>
    </lineage>
</organism>